<dbReference type="AlphaFoldDB" id="A0A9X2AIZ6"/>
<evidence type="ECO:0000256" key="13">
    <source>
        <dbReference type="SAM" id="SignalP"/>
    </source>
</evidence>
<dbReference type="InterPro" id="IPR037066">
    <property type="entry name" value="Plug_dom_sf"/>
</dbReference>
<dbReference type="EMBL" id="JALBGC010000003">
    <property type="protein sequence ID" value="MCI1188199.1"/>
    <property type="molecule type" value="Genomic_DNA"/>
</dbReference>
<feature type="domain" description="TonB-dependent receptor plug" evidence="15">
    <location>
        <begin position="66"/>
        <end position="166"/>
    </location>
</feature>
<evidence type="ECO:0000256" key="9">
    <source>
        <dbReference type="ARBA" id="ARBA00023237"/>
    </source>
</evidence>
<evidence type="ECO:0000256" key="12">
    <source>
        <dbReference type="SAM" id="MobiDB-lite"/>
    </source>
</evidence>
<keyword evidence="9 10" id="KW-0998">Cell outer membrane</keyword>
<evidence type="ECO:0000256" key="10">
    <source>
        <dbReference type="PROSITE-ProRule" id="PRU01360"/>
    </source>
</evidence>
<keyword evidence="8 16" id="KW-0675">Receptor</keyword>
<evidence type="ECO:0000256" key="11">
    <source>
        <dbReference type="RuleBase" id="RU003357"/>
    </source>
</evidence>
<feature type="domain" description="TonB-dependent receptor-like beta-barrel" evidence="14">
    <location>
        <begin position="219"/>
        <end position="648"/>
    </location>
</feature>
<keyword evidence="2 10" id="KW-0813">Transport</keyword>
<name>A0A9X2AIZ6_9BACT</name>
<dbReference type="Proteomes" id="UP001139193">
    <property type="component" value="Unassembled WGS sequence"/>
</dbReference>
<dbReference type="PANTHER" id="PTHR30069:SF29">
    <property type="entry name" value="HEMOGLOBIN AND HEMOGLOBIN-HAPTOGLOBIN-BINDING PROTEIN 1-RELATED"/>
    <property type="match status" value="1"/>
</dbReference>
<accession>A0A9X2AIZ6</accession>
<dbReference type="RefSeq" id="WP_241936464.1">
    <property type="nucleotide sequence ID" value="NZ_JALBGC010000003.1"/>
</dbReference>
<dbReference type="InterPro" id="IPR039426">
    <property type="entry name" value="TonB-dep_rcpt-like"/>
</dbReference>
<protein>
    <submittedName>
        <fullName evidence="16">TonB-dependent receptor</fullName>
    </submittedName>
</protein>
<reference evidence="16" key="1">
    <citation type="submission" date="2022-03" db="EMBL/GenBank/DDBJ databases">
        <title>Bacterial whole genome sequence for Hymenobacter sp. DH14.</title>
        <authorList>
            <person name="Le V."/>
        </authorList>
    </citation>
    <scope>NUCLEOTIDE SEQUENCE</scope>
    <source>
        <strain evidence="16">DH14</strain>
    </source>
</reference>
<feature type="chain" id="PRO_5040876136" evidence="13">
    <location>
        <begin position="25"/>
        <end position="693"/>
    </location>
</feature>
<evidence type="ECO:0000313" key="17">
    <source>
        <dbReference type="Proteomes" id="UP001139193"/>
    </source>
</evidence>
<evidence type="ECO:0000256" key="4">
    <source>
        <dbReference type="ARBA" id="ARBA00022692"/>
    </source>
</evidence>
<dbReference type="Pfam" id="PF07715">
    <property type="entry name" value="Plug"/>
    <property type="match status" value="1"/>
</dbReference>
<evidence type="ECO:0000259" key="14">
    <source>
        <dbReference type="Pfam" id="PF00593"/>
    </source>
</evidence>
<keyword evidence="6 11" id="KW-0798">TonB box</keyword>
<keyword evidence="17" id="KW-1185">Reference proteome</keyword>
<keyword evidence="4 10" id="KW-0812">Transmembrane</keyword>
<keyword evidence="3 10" id="KW-1134">Transmembrane beta strand</keyword>
<organism evidence="16 17">
    <name type="scientific">Hymenobacter cyanobacteriorum</name>
    <dbReference type="NCBI Taxonomy" id="2926463"/>
    <lineage>
        <taxon>Bacteria</taxon>
        <taxon>Pseudomonadati</taxon>
        <taxon>Bacteroidota</taxon>
        <taxon>Cytophagia</taxon>
        <taxon>Cytophagales</taxon>
        <taxon>Hymenobacteraceae</taxon>
        <taxon>Hymenobacter</taxon>
    </lineage>
</organism>
<evidence type="ECO:0000313" key="16">
    <source>
        <dbReference type="EMBL" id="MCI1188199.1"/>
    </source>
</evidence>
<dbReference type="InterPro" id="IPR012910">
    <property type="entry name" value="Plug_dom"/>
</dbReference>
<dbReference type="GO" id="GO:0009279">
    <property type="term" value="C:cell outer membrane"/>
    <property type="evidence" value="ECO:0007669"/>
    <property type="project" value="UniProtKB-SubCell"/>
</dbReference>
<sequence>MNSLFRRLLAGALLALAAMGGAWAQAPANPAGSPAPADSARLSRRQHRLGEVRVRAIGPERFAVGSTLTELDSAVLAQYRGSNLAEVLQARTPLALKYYGPGQLATIALRGTSAQHTAVLWNGLNIMLPTLGQTDFALLPVGASTRVSIQPGPAAALYGSGAVGGAVLLDAAPDWRVGHRGSVQPEAGSFGLVGGNLDVRAASAAVAVRVAAGYREAQNNYSYLVQEARGPVRYTLQNAALRHQWSFSPDLAWRVGRAGELSVAAWLTDTDREIQSGTGIIGGQARERDQSRRLTLGYRHVAARSQWSGRAAWFEDVLNYRDGGAPSNSRVRTTQAQAEHTAALGARGSLRLGAEAQHFAALVDGYGAVPVTENRAAAFALLRYDSRPTLRLSANLRQAALPAGLAPLTPTVGLEWDLLHPAANASAAEAETAAPAAAAAASETGKLDLPPSLPYSVTHLLTFSASAARSYRAPTLNERYWRPGGNPDLRPESGFGYEAGLRHRLAGQPGLVLETELTAFRQEVDNWVQWLPTAGTGIWSPRNLRRVRSQGLEASTALRRQRGHYTGSAQLAYHLTDTRKTQGAPDDPDPVGVQLAFVPRHQASFSTDHRWRGWLASSTLVFSSYRYINASGQDYLPGTLLLGATLGRTLPGPAGTKLLLLAQASNLLGQAYESYPGRPAPPRSVGGSLRVDF</sequence>
<comment type="caution">
    <text evidence="16">The sequence shown here is derived from an EMBL/GenBank/DDBJ whole genome shotgun (WGS) entry which is preliminary data.</text>
</comment>
<keyword evidence="5 13" id="KW-0732">Signal</keyword>
<dbReference type="GO" id="GO:0044718">
    <property type="term" value="P:siderophore transmembrane transport"/>
    <property type="evidence" value="ECO:0007669"/>
    <property type="project" value="TreeGrafter"/>
</dbReference>
<evidence type="ECO:0000259" key="15">
    <source>
        <dbReference type="Pfam" id="PF07715"/>
    </source>
</evidence>
<feature type="signal peptide" evidence="13">
    <location>
        <begin position="1"/>
        <end position="24"/>
    </location>
</feature>
<evidence type="ECO:0000256" key="6">
    <source>
        <dbReference type="ARBA" id="ARBA00023077"/>
    </source>
</evidence>
<proteinExistence type="inferred from homology"/>
<evidence type="ECO:0000256" key="1">
    <source>
        <dbReference type="ARBA" id="ARBA00004571"/>
    </source>
</evidence>
<keyword evidence="7 10" id="KW-0472">Membrane</keyword>
<dbReference type="GO" id="GO:0015344">
    <property type="term" value="F:siderophore uptake transmembrane transporter activity"/>
    <property type="evidence" value="ECO:0007669"/>
    <property type="project" value="TreeGrafter"/>
</dbReference>
<comment type="similarity">
    <text evidence="10 11">Belongs to the TonB-dependent receptor family.</text>
</comment>
<dbReference type="PANTHER" id="PTHR30069">
    <property type="entry name" value="TONB-DEPENDENT OUTER MEMBRANE RECEPTOR"/>
    <property type="match status" value="1"/>
</dbReference>
<dbReference type="Gene3D" id="2.170.130.10">
    <property type="entry name" value="TonB-dependent receptor, plug domain"/>
    <property type="match status" value="1"/>
</dbReference>
<evidence type="ECO:0000256" key="2">
    <source>
        <dbReference type="ARBA" id="ARBA00022448"/>
    </source>
</evidence>
<evidence type="ECO:0000256" key="3">
    <source>
        <dbReference type="ARBA" id="ARBA00022452"/>
    </source>
</evidence>
<dbReference type="Gene3D" id="2.40.170.20">
    <property type="entry name" value="TonB-dependent receptor, beta-barrel domain"/>
    <property type="match status" value="1"/>
</dbReference>
<gene>
    <name evidence="16" type="ORF">MON38_12285</name>
</gene>
<dbReference type="Pfam" id="PF00593">
    <property type="entry name" value="TonB_dep_Rec_b-barrel"/>
    <property type="match status" value="1"/>
</dbReference>
<dbReference type="InterPro" id="IPR036942">
    <property type="entry name" value="Beta-barrel_TonB_sf"/>
</dbReference>
<dbReference type="PROSITE" id="PS52016">
    <property type="entry name" value="TONB_DEPENDENT_REC_3"/>
    <property type="match status" value="1"/>
</dbReference>
<comment type="subcellular location">
    <subcellularLocation>
        <location evidence="1 10">Cell outer membrane</location>
        <topology evidence="1 10">Multi-pass membrane protein</topology>
    </subcellularLocation>
</comment>
<feature type="region of interest" description="Disordered" evidence="12">
    <location>
        <begin position="673"/>
        <end position="693"/>
    </location>
</feature>
<evidence type="ECO:0000256" key="7">
    <source>
        <dbReference type="ARBA" id="ARBA00023136"/>
    </source>
</evidence>
<dbReference type="InterPro" id="IPR000531">
    <property type="entry name" value="Beta-barrel_TonB"/>
</dbReference>
<dbReference type="SUPFAM" id="SSF56935">
    <property type="entry name" value="Porins"/>
    <property type="match status" value="1"/>
</dbReference>
<evidence type="ECO:0000256" key="5">
    <source>
        <dbReference type="ARBA" id="ARBA00022729"/>
    </source>
</evidence>
<evidence type="ECO:0000256" key="8">
    <source>
        <dbReference type="ARBA" id="ARBA00023170"/>
    </source>
</evidence>